<evidence type="ECO:0000313" key="3">
    <source>
        <dbReference type="Proteomes" id="UP000299102"/>
    </source>
</evidence>
<organism evidence="2 3">
    <name type="scientific">Eumeta variegata</name>
    <name type="common">Bagworm moth</name>
    <name type="synonym">Eumeta japonica</name>
    <dbReference type="NCBI Taxonomy" id="151549"/>
    <lineage>
        <taxon>Eukaryota</taxon>
        <taxon>Metazoa</taxon>
        <taxon>Ecdysozoa</taxon>
        <taxon>Arthropoda</taxon>
        <taxon>Hexapoda</taxon>
        <taxon>Insecta</taxon>
        <taxon>Pterygota</taxon>
        <taxon>Neoptera</taxon>
        <taxon>Endopterygota</taxon>
        <taxon>Lepidoptera</taxon>
        <taxon>Glossata</taxon>
        <taxon>Ditrysia</taxon>
        <taxon>Tineoidea</taxon>
        <taxon>Psychidae</taxon>
        <taxon>Oiketicinae</taxon>
        <taxon>Eumeta</taxon>
    </lineage>
</organism>
<accession>A0A4C1WNA9</accession>
<proteinExistence type="predicted"/>
<sequence length="159" mass="17456">MVLTRRAVACQPLAGQSSRPSSGCHPTTKCDQNRRRAIRRQVSDNIFPAAAAAATASRHGKRPQRATSASRSDQFYGSDRLALRGAACGHVRWSATHVLTRSDSRILKRPGSQNLSSIGSRTVGTTMLFYDIYPGPYCNGRRYLLPVNDYHQRSPALPS</sequence>
<feature type="region of interest" description="Disordered" evidence="1">
    <location>
        <begin position="11"/>
        <end position="32"/>
    </location>
</feature>
<name>A0A4C1WNA9_EUMVA</name>
<evidence type="ECO:0000313" key="2">
    <source>
        <dbReference type="EMBL" id="GBP52966.1"/>
    </source>
</evidence>
<protein>
    <submittedName>
        <fullName evidence="2">Uncharacterized protein</fullName>
    </submittedName>
</protein>
<dbReference type="Proteomes" id="UP000299102">
    <property type="component" value="Unassembled WGS sequence"/>
</dbReference>
<feature type="region of interest" description="Disordered" evidence="1">
    <location>
        <begin position="53"/>
        <end position="73"/>
    </location>
</feature>
<dbReference type="AlphaFoldDB" id="A0A4C1WNA9"/>
<evidence type="ECO:0000256" key="1">
    <source>
        <dbReference type="SAM" id="MobiDB-lite"/>
    </source>
</evidence>
<keyword evidence="3" id="KW-1185">Reference proteome</keyword>
<feature type="compositionally biased region" description="Polar residues" evidence="1">
    <location>
        <begin position="14"/>
        <end position="25"/>
    </location>
</feature>
<comment type="caution">
    <text evidence="2">The sequence shown here is derived from an EMBL/GenBank/DDBJ whole genome shotgun (WGS) entry which is preliminary data.</text>
</comment>
<reference evidence="2 3" key="1">
    <citation type="journal article" date="2019" name="Commun. Biol.">
        <title>The bagworm genome reveals a unique fibroin gene that provides high tensile strength.</title>
        <authorList>
            <person name="Kono N."/>
            <person name="Nakamura H."/>
            <person name="Ohtoshi R."/>
            <person name="Tomita M."/>
            <person name="Numata K."/>
            <person name="Arakawa K."/>
        </authorList>
    </citation>
    <scope>NUCLEOTIDE SEQUENCE [LARGE SCALE GENOMIC DNA]</scope>
</reference>
<dbReference type="EMBL" id="BGZK01000613">
    <property type="protein sequence ID" value="GBP52966.1"/>
    <property type="molecule type" value="Genomic_DNA"/>
</dbReference>
<gene>
    <name evidence="2" type="ORF">EVAR_97559_1</name>
</gene>